<feature type="transmembrane region" description="Helical" evidence="8">
    <location>
        <begin position="31"/>
        <end position="52"/>
    </location>
</feature>
<keyword evidence="11" id="KW-1185">Reference proteome</keyword>
<evidence type="ECO:0000259" key="9">
    <source>
        <dbReference type="Pfam" id="PF03458"/>
    </source>
</evidence>
<comment type="subcellular location">
    <subcellularLocation>
        <location evidence="1">Cell membrane</location>
        <topology evidence="1">Multi-pass membrane protein</topology>
    </subcellularLocation>
</comment>
<keyword evidence="5 8" id="KW-1133">Transmembrane helix</keyword>
<dbReference type="InterPro" id="IPR005115">
    <property type="entry name" value="Gly_transporter"/>
</dbReference>
<sequence>MKTLVLVLDLAGTFVFALAGATAGARRQLDIFGVLVLAFAAACAGGIARDVLIGATPPAAITDWRFLATSAVAGIIAFRWHAAIERMENPVRMFDAAGLALFAVAGTQKALAYELNPVMAALFGMLTGIGGGVARDLLLAQIPLVLRADLYAVAALAGATVVVLGDQFGAPPLPAALCGAAFCFVLRAMAIKRGWQLPKAFQQPRGGAGERKDVQKDARL</sequence>
<feature type="transmembrane region" description="Helical" evidence="8">
    <location>
        <begin position="173"/>
        <end position="190"/>
    </location>
</feature>
<gene>
    <name evidence="10" type="ORF">GCM10011487_32370</name>
</gene>
<dbReference type="Proteomes" id="UP000445000">
    <property type="component" value="Unassembled WGS sequence"/>
</dbReference>
<keyword evidence="6 8" id="KW-0472">Membrane</keyword>
<reference evidence="11" key="1">
    <citation type="submission" date="2020-01" db="EMBL/GenBank/DDBJ databases">
        <title>'Steroidobacter agaridevorans' sp. nov., agar-degrading bacteria isolated from rhizosphere soils.</title>
        <authorList>
            <person name="Ikenaga M."/>
            <person name="Kataoka M."/>
            <person name="Murouchi A."/>
            <person name="Katsuragi S."/>
            <person name="Sakai M."/>
        </authorList>
    </citation>
    <scope>NUCLEOTIDE SEQUENCE [LARGE SCALE GENOMIC DNA]</scope>
    <source>
        <strain evidence="11">YU21-B</strain>
    </source>
</reference>
<dbReference type="AlphaFoldDB" id="A0A829YD76"/>
<feature type="domain" description="Glycine transporter" evidence="9">
    <location>
        <begin position="93"/>
        <end position="164"/>
    </location>
</feature>
<proteinExistence type="inferred from homology"/>
<evidence type="ECO:0000256" key="7">
    <source>
        <dbReference type="SAM" id="MobiDB-lite"/>
    </source>
</evidence>
<dbReference type="Pfam" id="PF03458">
    <property type="entry name" value="Gly_transporter"/>
    <property type="match status" value="2"/>
</dbReference>
<feature type="region of interest" description="Disordered" evidence="7">
    <location>
        <begin position="201"/>
        <end position="220"/>
    </location>
</feature>
<evidence type="ECO:0000256" key="1">
    <source>
        <dbReference type="ARBA" id="ARBA00004651"/>
    </source>
</evidence>
<evidence type="ECO:0000256" key="2">
    <source>
        <dbReference type="ARBA" id="ARBA00008193"/>
    </source>
</evidence>
<feature type="domain" description="Glycine transporter" evidence="9">
    <location>
        <begin position="7"/>
        <end position="80"/>
    </location>
</feature>
<evidence type="ECO:0000256" key="3">
    <source>
        <dbReference type="ARBA" id="ARBA00022475"/>
    </source>
</evidence>
<evidence type="ECO:0000256" key="6">
    <source>
        <dbReference type="ARBA" id="ARBA00023136"/>
    </source>
</evidence>
<dbReference type="PANTHER" id="PTHR30506">
    <property type="entry name" value="INNER MEMBRANE PROTEIN"/>
    <property type="match status" value="1"/>
</dbReference>
<dbReference type="RefSeq" id="WP_161812913.1">
    <property type="nucleotide sequence ID" value="NZ_BLJN01000003.1"/>
</dbReference>
<dbReference type="GO" id="GO:0005886">
    <property type="term" value="C:plasma membrane"/>
    <property type="evidence" value="ECO:0007669"/>
    <property type="project" value="UniProtKB-SubCell"/>
</dbReference>
<evidence type="ECO:0000256" key="5">
    <source>
        <dbReference type="ARBA" id="ARBA00022989"/>
    </source>
</evidence>
<feature type="compositionally biased region" description="Basic and acidic residues" evidence="7">
    <location>
        <begin position="208"/>
        <end position="220"/>
    </location>
</feature>
<comment type="similarity">
    <text evidence="2">Belongs to the UPF0126 family.</text>
</comment>
<organism evidence="10 11">
    <name type="scientific">Steroidobacter agaridevorans</name>
    <dbReference type="NCBI Taxonomy" id="2695856"/>
    <lineage>
        <taxon>Bacteria</taxon>
        <taxon>Pseudomonadati</taxon>
        <taxon>Pseudomonadota</taxon>
        <taxon>Gammaproteobacteria</taxon>
        <taxon>Steroidobacterales</taxon>
        <taxon>Steroidobacteraceae</taxon>
        <taxon>Steroidobacter</taxon>
    </lineage>
</organism>
<dbReference type="EMBL" id="BLJN01000003">
    <property type="protein sequence ID" value="GFE81237.1"/>
    <property type="molecule type" value="Genomic_DNA"/>
</dbReference>
<comment type="caution">
    <text evidence="10">The sequence shown here is derived from an EMBL/GenBank/DDBJ whole genome shotgun (WGS) entry which is preliminary data.</text>
</comment>
<evidence type="ECO:0000313" key="11">
    <source>
        <dbReference type="Proteomes" id="UP000445000"/>
    </source>
</evidence>
<feature type="transmembrane region" description="Helical" evidence="8">
    <location>
        <begin position="118"/>
        <end position="138"/>
    </location>
</feature>
<feature type="transmembrane region" description="Helical" evidence="8">
    <location>
        <begin position="150"/>
        <end position="167"/>
    </location>
</feature>
<dbReference type="PANTHER" id="PTHR30506:SF3">
    <property type="entry name" value="UPF0126 INNER MEMBRANE PROTEIN YADS-RELATED"/>
    <property type="match status" value="1"/>
</dbReference>
<keyword evidence="3" id="KW-1003">Cell membrane</keyword>
<name>A0A829YD76_9GAMM</name>
<evidence type="ECO:0000313" key="10">
    <source>
        <dbReference type="EMBL" id="GFE81237.1"/>
    </source>
</evidence>
<accession>A0A829YD76</accession>
<protein>
    <submittedName>
        <fullName evidence="10">Membrane protein</fullName>
    </submittedName>
</protein>
<evidence type="ECO:0000256" key="8">
    <source>
        <dbReference type="SAM" id="Phobius"/>
    </source>
</evidence>
<evidence type="ECO:0000256" key="4">
    <source>
        <dbReference type="ARBA" id="ARBA00022692"/>
    </source>
</evidence>
<keyword evidence="4 8" id="KW-0812">Transmembrane</keyword>
<feature type="transmembrane region" description="Helical" evidence="8">
    <location>
        <begin position="64"/>
        <end position="84"/>
    </location>
</feature>